<dbReference type="EMBL" id="KB530023">
    <property type="protein sequence ID" value="EMP35041.1"/>
    <property type="molecule type" value="Genomic_DNA"/>
</dbReference>
<protein>
    <submittedName>
        <fullName evidence="1">Protein diaphanous like protein 3</fullName>
    </submittedName>
</protein>
<proteinExistence type="predicted"/>
<dbReference type="STRING" id="8469.M7BAR3"/>
<accession>M7BAR3</accession>
<dbReference type="Proteomes" id="UP000031443">
    <property type="component" value="Unassembled WGS sequence"/>
</dbReference>
<reference evidence="2" key="1">
    <citation type="journal article" date="2013" name="Nat. Genet.">
        <title>The draft genomes of soft-shell turtle and green sea turtle yield insights into the development and evolution of the turtle-specific body plan.</title>
        <authorList>
            <person name="Wang Z."/>
            <person name="Pascual-Anaya J."/>
            <person name="Zadissa A."/>
            <person name="Li W."/>
            <person name="Niimura Y."/>
            <person name="Huang Z."/>
            <person name="Li C."/>
            <person name="White S."/>
            <person name="Xiong Z."/>
            <person name="Fang D."/>
            <person name="Wang B."/>
            <person name="Ming Y."/>
            <person name="Chen Y."/>
            <person name="Zheng Y."/>
            <person name="Kuraku S."/>
            <person name="Pignatelli M."/>
            <person name="Herrero J."/>
            <person name="Beal K."/>
            <person name="Nozawa M."/>
            <person name="Li Q."/>
            <person name="Wang J."/>
            <person name="Zhang H."/>
            <person name="Yu L."/>
            <person name="Shigenobu S."/>
            <person name="Wang J."/>
            <person name="Liu J."/>
            <person name="Flicek P."/>
            <person name="Searle S."/>
            <person name="Wang J."/>
            <person name="Kuratani S."/>
            <person name="Yin Y."/>
            <person name="Aken B."/>
            <person name="Zhang G."/>
            <person name="Irie N."/>
        </authorList>
    </citation>
    <scope>NUCLEOTIDE SEQUENCE [LARGE SCALE GENOMIC DNA]</scope>
</reference>
<evidence type="ECO:0000313" key="2">
    <source>
        <dbReference type="Proteomes" id="UP000031443"/>
    </source>
</evidence>
<sequence length="131" mass="14748">MMVVLDASDTAKSSRVTGVAMSRASRLQSSWILEEVQITTADLLFEGCDLFNSNTGQDHHFIKFESQFLGSLKSSRQITAQEFILELKSGATDERLVTCLESLRVSLTSNPVRQEKNEEQNVKQFLYPKKS</sequence>
<evidence type="ECO:0000313" key="1">
    <source>
        <dbReference type="EMBL" id="EMP35041.1"/>
    </source>
</evidence>
<dbReference type="AlphaFoldDB" id="M7BAR3"/>
<gene>
    <name evidence="1" type="ORF">UY3_07799</name>
</gene>
<name>M7BAR3_CHEMY</name>
<organism evidence="1 2">
    <name type="scientific">Chelonia mydas</name>
    <name type="common">Green sea-turtle</name>
    <name type="synonym">Chelonia agassizi</name>
    <dbReference type="NCBI Taxonomy" id="8469"/>
    <lineage>
        <taxon>Eukaryota</taxon>
        <taxon>Metazoa</taxon>
        <taxon>Chordata</taxon>
        <taxon>Craniata</taxon>
        <taxon>Vertebrata</taxon>
        <taxon>Euteleostomi</taxon>
        <taxon>Archelosauria</taxon>
        <taxon>Testudinata</taxon>
        <taxon>Testudines</taxon>
        <taxon>Cryptodira</taxon>
        <taxon>Durocryptodira</taxon>
        <taxon>Americhelydia</taxon>
        <taxon>Chelonioidea</taxon>
        <taxon>Cheloniidae</taxon>
        <taxon>Chelonia</taxon>
    </lineage>
</organism>
<keyword evidence="2" id="KW-1185">Reference proteome</keyword>